<dbReference type="STRING" id="504805.SAMN05421505_1337"/>
<dbReference type="CDD" id="cd07377">
    <property type="entry name" value="WHTH_GntR"/>
    <property type="match status" value="2"/>
</dbReference>
<keyword evidence="1" id="KW-0805">Transcription regulation</keyword>
<dbReference type="GO" id="GO:0003700">
    <property type="term" value="F:DNA-binding transcription factor activity"/>
    <property type="evidence" value="ECO:0007669"/>
    <property type="project" value="InterPro"/>
</dbReference>
<dbReference type="OrthoDB" id="3532720at2"/>
<organism evidence="6 7">
    <name type="scientific">Sinosporangium album</name>
    <dbReference type="NCBI Taxonomy" id="504805"/>
    <lineage>
        <taxon>Bacteria</taxon>
        <taxon>Bacillati</taxon>
        <taxon>Actinomycetota</taxon>
        <taxon>Actinomycetes</taxon>
        <taxon>Streptosporangiales</taxon>
        <taxon>Streptosporangiaceae</taxon>
        <taxon>Sinosporangium</taxon>
    </lineage>
</organism>
<evidence type="ECO:0000256" key="1">
    <source>
        <dbReference type="ARBA" id="ARBA00023015"/>
    </source>
</evidence>
<evidence type="ECO:0000313" key="6">
    <source>
        <dbReference type="EMBL" id="SDI07760.1"/>
    </source>
</evidence>
<feature type="compositionally biased region" description="Polar residues" evidence="4">
    <location>
        <begin position="17"/>
        <end position="34"/>
    </location>
</feature>
<feature type="compositionally biased region" description="Basic residues" evidence="4">
    <location>
        <begin position="205"/>
        <end position="217"/>
    </location>
</feature>
<dbReference type="Gene3D" id="1.10.10.10">
    <property type="entry name" value="Winged helix-like DNA-binding domain superfamily/Winged helix DNA-binding domain"/>
    <property type="match status" value="2"/>
</dbReference>
<feature type="region of interest" description="Disordered" evidence="4">
    <location>
        <begin position="1"/>
        <end position="44"/>
    </location>
</feature>
<proteinExistence type="predicted"/>
<evidence type="ECO:0000259" key="5">
    <source>
        <dbReference type="PROSITE" id="PS50949"/>
    </source>
</evidence>
<dbReference type="InterPro" id="IPR000524">
    <property type="entry name" value="Tscrpt_reg_HTH_GntR"/>
</dbReference>
<feature type="domain" description="HTH gntR-type" evidence="5">
    <location>
        <begin position="120"/>
        <end position="188"/>
    </location>
</feature>
<keyword evidence="7" id="KW-1185">Reference proteome</keyword>
<dbReference type="GO" id="GO:0003677">
    <property type="term" value="F:DNA binding"/>
    <property type="evidence" value="ECO:0007669"/>
    <property type="project" value="UniProtKB-KW"/>
</dbReference>
<feature type="domain" description="HTH gntR-type" evidence="5">
    <location>
        <begin position="44"/>
        <end position="112"/>
    </location>
</feature>
<dbReference type="Proteomes" id="UP000198923">
    <property type="component" value="Unassembled WGS sequence"/>
</dbReference>
<dbReference type="PANTHER" id="PTHR44846">
    <property type="entry name" value="MANNOSYL-D-GLYCERATE TRANSPORT/METABOLISM SYSTEM REPRESSOR MNGR-RELATED"/>
    <property type="match status" value="1"/>
</dbReference>
<dbReference type="PRINTS" id="PR00035">
    <property type="entry name" value="HTHGNTR"/>
</dbReference>
<evidence type="ECO:0000313" key="7">
    <source>
        <dbReference type="Proteomes" id="UP000198923"/>
    </source>
</evidence>
<accession>A0A1G8HMV1</accession>
<reference evidence="6 7" key="1">
    <citation type="submission" date="2016-10" db="EMBL/GenBank/DDBJ databases">
        <authorList>
            <person name="de Groot N.N."/>
        </authorList>
    </citation>
    <scope>NUCLEOTIDE SEQUENCE [LARGE SCALE GENOMIC DNA]</scope>
    <source>
        <strain evidence="6 7">CPCC 201354</strain>
    </source>
</reference>
<dbReference type="PANTHER" id="PTHR44846:SF17">
    <property type="entry name" value="GNTR-FAMILY TRANSCRIPTIONAL REGULATOR"/>
    <property type="match status" value="1"/>
</dbReference>
<dbReference type="AlphaFoldDB" id="A0A1G8HMV1"/>
<protein>
    <submittedName>
        <fullName evidence="6">Regulatory protein, gntR family</fullName>
    </submittedName>
</protein>
<name>A0A1G8HMV1_9ACTN</name>
<evidence type="ECO:0000256" key="4">
    <source>
        <dbReference type="SAM" id="MobiDB-lite"/>
    </source>
</evidence>
<dbReference type="PROSITE" id="PS50949">
    <property type="entry name" value="HTH_GNTR"/>
    <property type="match status" value="2"/>
</dbReference>
<dbReference type="InterPro" id="IPR036390">
    <property type="entry name" value="WH_DNA-bd_sf"/>
</dbReference>
<dbReference type="EMBL" id="FNCN01000033">
    <property type="protein sequence ID" value="SDI07760.1"/>
    <property type="molecule type" value="Genomic_DNA"/>
</dbReference>
<evidence type="ECO:0000256" key="3">
    <source>
        <dbReference type="ARBA" id="ARBA00023163"/>
    </source>
</evidence>
<dbReference type="SMART" id="SM00345">
    <property type="entry name" value="HTH_GNTR"/>
    <property type="match status" value="2"/>
</dbReference>
<evidence type="ECO:0000256" key="2">
    <source>
        <dbReference type="ARBA" id="ARBA00023125"/>
    </source>
</evidence>
<dbReference type="InterPro" id="IPR050679">
    <property type="entry name" value="Bact_HTH_transcr_reg"/>
</dbReference>
<feature type="region of interest" description="Disordered" evidence="4">
    <location>
        <begin position="180"/>
        <end position="217"/>
    </location>
</feature>
<keyword evidence="2" id="KW-0238">DNA-binding</keyword>
<dbReference type="InterPro" id="IPR036388">
    <property type="entry name" value="WH-like_DNA-bd_sf"/>
</dbReference>
<dbReference type="Pfam" id="PF00392">
    <property type="entry name" value="GntR"/>
    <property type="match status" value="2"/>
</dbReference>
<gene>
    <name evidence="6" type="ORF">SAMN05421505_1337</name>
</gene>
<dbReference type="SUPFAM" id="SSF46785">
    <property type="entry name" value="Winged helix' DNA-binding domain"/>
    <property type="match status" value="2"/>
</dbReference>
<dbReference type="GO" id="GO:0045892">
    <property type="term" value="P:negative regulation of DNA-templated transcription"/>
    <property type="evidence" value="ECO:0007669"/>
    <property type="project" value="TreeGrafter"/>
</dbReference>
<keyword evidence="3" id="KW-0804">Transcription</keyword>
<feature type="compositionally biased region" description="Polar residues" evidence="4">
    <location>
        <begin position="180"/>
        <end position="192"/>
    </location>
</feature>
<sequence>MTALAHEEGPQGGARGQGSTSQNLKRPASTTWRTLPQHERRDSKPVYRQIAEQIKDDIATGTLVAGQLIPSESELVERYCVSRTSVRWAVAILRDEGLIYTVRAEGSYVCPKAAPKVRPAYKCEQIAADIIGQISTGRLKPGDRLPSEFRLTARYGVARDTIRAAIALLREGGRVYTRSGTGTFVTPTSRQARNVPAPQGGGQRRVVRHSWTRSQAR</sequence>